<evidence type="ECO:0000256" key="9">
    <source>
        <dbReference type="HAMAP-Rule" id="MF_00212"/>
    </source>
</evidence>
<dbReference type="NCBIfam" id="NF003613">
    <property type="entry name" value="PRK05257.3-4"/>
    <property type="match status" value="1"/>
</dbReference>
<dbReference type="PANTHER" id="PTHR43104">
    <property type="entry name" value="L-2-HYDROXYGLUTARATE DEHYDROGENASE, MITOCHONDRIAL"/>
    <property type="match status" value="1"/>
</dbReference>
<comment type="cofactor">
    <cofactor evidence="2 9">
        <name>FAD</name>
        <dbReference type="ChEBI" id="CHEBI:57692"/>
    </cofactor>
</comment>
<comment type="catalytic activity">
    <reaction evidence="1 9">
        <text>(S)-malate + a quinone = a quinol + oxaloacetate</text>
        <dbReference type="Rhea" id="RHEA:46012"/>
        <dbReference type="ChEBI" id="CHEBI:15589"/>
        <dbReference type="ChEBI" id="CHEBI:16452"/>
        <dbReference type="ChEBI" id="CHEBI:24646"/>
        <dbReference type="ChEBI" id="CHEBI:132124"/>
        <dbReference type="EC" id="1.1.5.4"/>
    </reaction>
</comment>
<evidence type="ECO:0000256" key="1">
    <source>
        <dbReference type="ARBA" id="ARBA00001139"/>
    </source>
</evidence>
<evidence type="ECO:0000256" key="4">
    <source>
        <dbReference type="ARBA" id="ARBA00006389"/>
    </source>
</evidence>
<reference evidence="11" key="1">
    <citation type="submission" date="2016-10" db="EMBL/GenBank/DDBJ databases">
        <authorList>
            <person name="Varghese N."/>
            <person name="Submissions S."/>
        </authorList>
    </citation>
    <scope>NUCLEOTIDE SEQUENCE [LARGE SCALE GENOMIC DNA]</scope>
    <source>
        <strain evidence="11">DSM 25575</strain>
    </source>
</reference>
<keyword evidence="11" id="KW-1185">Reference proteome</keyword>
<gene>
    <name evidence="9" type="primary">mqo</name>
    <name evidence="10" type="ORF">SAMN05421594_4336</name>
</gene>
<keyword evidence="7 9" id="KW-0274">FAD</keyword>
<dbReference type="AlphaFoldDB" id="A0A1I5C738"/>
<dbReference type="Gene3D" id="3.50.50.60">
    <property type="entry name" value="FAD/NAD(P)-binding domain"/>
    <property type="match status" value="1"/>
</dbReference>
<organism evidence="10 11">
    <name type="scientific">Chryseobacterium oleae</name>
    <dbReference type="NCBI Taxonomy" id="491207"/>
    <lineage>
        <taxon>Bacteria</taxon>
        <taxon>Pseudomonadati</taxon>
        <taxon>Bacteroidota</taxon>
        <taxon>Flavobacteriia</taxon>
        <taxon>Flavobacteriales</taxon>
        <taxon>Weeksellaceae</taxon>
        <taxon>Chryseobacterium group</taxon>
        <taxon>Chryseobacterium</taxon>
    </lineage>
</organism>
<comment type="similarity">
    <text evidence="4 9">Belongs to the MQO family.</text>
</comment>
<dbReference type="Proteomes" id="UP000198769">
    <property type="component" value="Unassembled WGS sequence"/>
</dbReference>
<dbReference type="HAMAP" id="MF_00212">
    <property type="entry name" value="MQO"/>
    <property type="match status" value="1"/>
</dbReference>
<dbReference type="NCBIfam" id="NF003603">
    <property type="entry name" value="PRK05257.1-1"/>
    <property type="match status" value="1"/>
</dbReference>
<dbReference type="GO" id="GO:0006099">
    <property type="term" value="P:tricarboxylic acid cycle"/>
    <property type="evidence" value="ECO:0007669"/>
    <property type="project" value="UniProtKB-UniRule"/>
</dbReference>
<evidence type="ECO:0000256" key="5">
    <source>
        <dbReference type="ARBA" id="ARBA00022532"/>
    </source>
</evidence>
<evidence type="ECO:0000256" key="6">
    <source>
        <dbReference type="ARBA" id="ARBA00022630"/>
    </source>
</evidence>
<keyword evidence="8 9" id="KW-0560">Oxidoreductase</keyword>
<dbReference type="NCBIfam" id="NF009875">
    <property type="entry name" value="PRK13339.1"/>
    <property type="match status" value="1"/>
</dbReference>
<dbReference type="NCBIfam" id="NF003611">
    <property type="entry name" value="PRK05257.3-2"/>
    <property type="match status" value="1"/>
</dbReference>
<evidence type="ECO:0000256" key="8">
    <source>
        <dbReference type="ARBA" id="ARBA00023002"/>
    </source>
</evidence>
<dbReference type="GO" id="GO:0008924">
    <property type="term" value="F:L-malate dehydrogenase (quinone) activity"/>
    <property type="evidence" value="ECO:0007669"/>
    <property type="project" value="UniProtKB-UniRule"/>
</dbReference>
<dbReference type="Gene3D" id="3.30.9.10">
    <property type="entry name" value="D-Amino Acid Oxidase, subunit A, domain 2"/>
    <property type="match status" value="1"/>
</dbReference>
<keyword evidence="5 9" id="KW-0816">Tricarboxylic acid cycle</keyword>
<name>A0A1I5C738_CHROL</name>
<dbReference type="NCBIfam" id="TIGR01320">
    <property type="entry name" value="mal_quin_oxido"/>
    <property type="match status" value="1"/>
</dbReference>
<dbReference type="GO" id="GO:0047545">
    <property type="term" value="F:(S)-2-hydroxyglutarate dehydrogenase activity"/>
    <property type="evidence" value="ECO:0007669"/>
    <property type="project" value="TreeGrafter"/>
</dbReference>
<dbReference type="NCBIfam" id="NF003606">
    <property type="entry name" value="PRK05257.2-1"/>
    <property type="match status" value="1"/>
</dbReference>
<dbReference type="EMBL" id="FOVD01000009">
    <property type="protein sequence ID" value="SFN82632.1"/>
    <property type="molecule type" value="Genomic_DNA"/>
</dbReference>
<accession>A0A1I5C738</accession>
<dbReference type="EC" id="1.1.5.4" evidence="9"/>
<dbReference type="InterPro" id="IPR036188">
    <property type="entry name" value="FAD/NAD-bd_sf"/>
</dbReference>
<dbReference type="InterPro" id="IPR006231">
    <property type="entry name" value="MQO"/>
</dbReference>
<keyword evidence="6 9" id="KW-0285">Flavoprotein</keyword>
<evidence type="ECO:0000256" key="3">
    <source>
        <dbReference type="ARBA" id="ARBA00005012"/>
    </source>
</evidence>
<comment type="pathway">
    <text evidence="3 9">Carbohydrate metabolism; tricarboxylic acid cycle; oxaloacetate from (S)-malate (quinone route): step 1/1.</text>
</comment>
<sequence length="524" mass="59476">MLKSLNPLILIKLFPKFDVNFRIMPHSLTSRTPKPKYDVVLIGGGIMSATLATLLHEFDPNLEIAIFERLGRFAKESTAAWNNAGTGHSAFCELNYTPEKPDGTVDITKAESIAEQFEMSKQFWAYLVTKGYVQDPKDFINSCPHMSLVFGEKDAEYLRKRHEKMADSVLFSGMEYSMDHEQLREWLPLVMSKRNQSEVMAATKMDMGTDVNFGTLTRKMGRHLLEDSNVEVFLYHEVKDVDPREDGKWEMKVKDRIHNHKQEVVADFVFIGAGGYALPLLDSSDIKESEGYGGFPVSGQWLVSHNQELVEKHHAKVYTQATVDAPPMSVPHLDLRIIDGKKALLFGPFAGFSTKFLKEGSYLDLPESVNTKNLRSLFGAWWHNLPLTKYLIQQVAMTKSQRMQHLREFIKDANEEDWELKVAGQRVQIIKKDEKDGGKLEFGTEVVVNKNGTIASLLGASPGASTAVYAMLNVLEKCFPEKLQGEWKDKLLEMVPSYGQKLAHNAELTEKVRNYTKEKLELEY</sequence>
<evidence type="ECO:0000256" key="7">
    <source>
        <dbReference type="ARBA" id="ARBA00022827"/>
    </source>
</evidence>
<dbReference type="SUPFAM" id="SSF51905">
    <property type="entry name" value="FAD/NAD(P)-binding domain"/>
    <property type="match status" value="1"/>
</dbReference>
<dbReference type="NCBIfam" id="NF003605">
    <property type="entry name" value="PRK05257.1-4"/>
    <property type="match status" value="1"/>
</dbReference>
<evidence type="ECO:0000313" key="10">
    <source>
        <dbReference type="EMBL" id="SFN82632.1"/>
    </source>
</evidence>
<protein>
    <recommendedName>
        <fullName evidence="9">Probable malate:quinone oxidoreductase</fullName>
        <ecNumber evidence="9">1.1.5.4</ecNumber>
    </recommendedName>
    <alternativeName>
        <fullName evidence="9">MQO</fullName>
    </alternativeName>
    <alternativeName>
        <fullName evidence="9">Malate dehydrogenase [quinone]</fullName>
    </alternativeName>
</protein>
<dbReference type="PANTHER" id="PTHR43104:SF2">
    <property type="entry name" value="L-2-HYDROXYGLUTARATE DEHYDROGENASE, MITOCHONDRIAL"/>
    <property type="match status" value="1"/>
</dbReference>
<proteinExistence type="inferred from homology"/>
<evidence type="ECO:0000256" key="2">
    <source>
        <dbReference type="ARBA" id="ARBA00001974"/>
    </source>
</evidence>
<dbReference type="UniPathway" id="UPA00223">
    <property type="reaction ID" value="UER01008"/>
</dbReference>
<dbReference type="Pfam" id="PF06039">
    <property type="entry name" value="Mqo"/>
    <property type="match status" value="1"/>
</dbReference>
<evidence type="ECO:0000313" key="11">
    <source>
        <dbReference type="Proteomes" id="UP000198769"/>
    </source>
</evidence>